<organism evidence="2 3">
    <name type="scientific">Desulfoglaeba alkanexedens ALDC</name>
    <dbReference type="NCBI Taxonomy" id="980445"/>
    <lineage>
        <taxon>Bacteria</taxon>
        <taxon>Pseudomonadati</taxon>
        <taxon>Thermodesulfobacteriota</taxon>
        <taxon>Syntrophobacteria</taxon>
        <taxon>Syntrophobacterales</taxon>
        <taxon>Syntrophobacteraceae</taxon>
        <taxon>Desulfoglaeba</taxon>
    </lineage>
</organism>
<dbReference type="OrthoDB" id="9800709at2"/>
<dbReference type="Proteomes" id="UP000298602">
    <property type="component" value="Chromosome"/>
</dbReference>
<proteinExistence type="predicted"/>
<protein>
    <submittedName>
        <fullName evidence="2">LysR family transcriptional regulator</fullName>
    </submittedName>
</protein>
<dbReference type="SUPFAM" id="SSF46785">
    <property type="entry name" value="Winged helix' DNA-binding domain"/>
    <property type="match status" value="1"/>
</dbReference>
<dbReference type="PANTHER" id="PTHR30432:SF1">
    <property type="entry name" value="DNA-BINDING TRANSCRIPTIONAL DUAL REGULATOR MODE"/>
    <property type="match status" value="1"/>
</dbReference>
<dbReference type="RefSeq" id="WP_137423513.1">
    <property type="nucleotide sequence ID" value="NZ_CP040098.1"/>
</dbReference>
<evidence type="ECO:0000313" key="3">
    <source>
        <dbReference type="Proteomes" id="UP000298602"/>
    </source>
</evidence>
<dbReference type="InterPro" id="IPR051815">
    <property type="entry name" value="Molybdate_resp_trans_reg"/>
</dbReference>
<sequence length="123" mass="14054">MSENIPTIRLNLWLETADGLYFGLGRAMLLANIQKCGSLRKAADEMGMSYRAAWGKIKKCEEIIGMKLIYQSGSKSEGYRLTDAGKLFMESYFAWFDHVEKEALKKARELMPVMVRSYKEAVE</sequence>
<dbReference type="Gene3D" id="1.10.10.10">
    <property type="entry name" value="Winged helix-like DNA-binding domain superfamily/Winged helix DNA-binding domain"/>
    <property type="match status" value="1"/>
</dbReference>
<dbReference type="EMBL" id="CP040098">
    <property type="protein sequence ID" value="QCQ21542.1"/>
    <property type="molecule type" value="Genomic_DNA"/>
</dbReference>
<dbReference type="GO" id="GO:0003700">
    <property type="term" value="F:DNA-binding transcription factor activity"/>
    <property type="evidence" value="ECO:0007669"/>
    <property type="project" value="InterPro"/>
</dbReference>
<reference evidence="2 3" key="1">
    <citation type="submission" date="2019-05" db="EMBL/GenBank/DDBJ databases">
        <title>The Complete Genome Sequence of the n-alkane-degrading Desulfoglaeba alkanexedens ALDC reveals multiple alkylsuccinate synthase gene clusters.</title>
        <authorList>
            <person name="Callaghan A.V."/>
            <person name="Davidova I.A."/>
            <person name="Duncan K.E."/>
            <person name="Morris B."/>
            <person name="McInerney M.J."/>
        </authorList>
    </citation>
    <scope>NUCLEOTIDE SEQUENCE [LARGE SCALE GENOMIC DNA]</scope>
    <source>
        <strain evidence="2 3">ALDC</strain>
    </source>
</reference>
<name>A0A4P8L442_9BACT</name>
<gene>
    <name evidence="2" type="ORF">FDQ92_04735</name>
</gene>
<reference evidence="2 3" key="2">
    <citation type="submission" date="2019-05" db="EMBL/GenBank/DDBJ databases">
        <authorList>
            <person name="Suflita J.M."/>
            <person name="Marks C.R."/>
        </authorList>
    </citation>
    <scope>NUCLEOTIDE SEQUENCE [LARGE SCALE GENOMIC DNA]</scope>
    <source>
        <strain evidence="2 3">ALDC</strain>
    </source>
</reference>
<evidence type="ECO:0000313" key="2">
    <source>
        <dbReference type="EMBL" id="QCQ21542.1"/>
    </source>
</evidence>
<feature type="domain" description="HTH lysR-type" evidence="1">
    <location>
        <begin position="29"/>
        <end position="86"/>
    </location>
</feature>
<keyword evidence="3" id="KW-1185">Reference proteome</keyword>
<dbReference type="Pfam" id="PF00126">
    <property type="entry name" value="HTH_1"/>
    <property type="match status" value="1"/>
</dbReference>
<dbReference type="PANTHER" id="PTHR30432">
    <property type="entry name" value="TRANSCRIPTIONAL REGULATOR MODE"/>
    <property type="match status" value="1"/>
</dbReference>
<dbReference type="InterPro" id="IPR036390">
    <property type="entry name" value="WH_DNA-bd_sf"/>
</dbReference>
<dbReference type="KEGG" id="dax:FDQ92_04735"/>
<dbReference type="InterPro" id="IPR036388">
    <property type="entry name" value="WH-like_DNA-bd_sf"/>
</dbReference>
<dbReference type="AlphaFoldDB" id="A0A4P8L442"/>
<accession>A0A4P8L442</accession>
<evidence type="ECO:0000259" key="1">
    <source>
        <dbReference type="Pfam" id="PF00126"/>
    </source>
</evidence>
<dbReference type="InterPro" id="IPR000847">
    <property type="entry name" value="LysR_HTH_N"/>
</dbReference>